<name>A0ABQ7G8G8_DUNSA</name>
<organism evidence="1 2">
    <name type="scientific">Dunaliella salina</name>
    <name type="common">Green alga</name>
    <name type="synonym">Protococcus salinus</name>
    <dbReference type="NCBI Taxonomy" id="3046"/>
    <lineage>
        <taxon>Eukaryota</taxon>
        <taxon>Viridiplantae</taxon>
        <taxon>Chlorophyta</taxon>
        <taxon>core chlorophytes</taxon>
        <taxon>Chlorophyceae</taxon>
        <taxon>CS clade</taxon>
        <taxon>Chlamydomonadales</taxon>
        <taxon>Dunaliellaceae</taxon>
        <taxon>Dunaliella</taxon>
    </lineage>
</organism>
<evidence type="ECO:0000313" key="1">
    <source>
        <dbReference type="EMBL" id="KAF5830912.1"/>
    </source>
</evidence>
<sequence>MRATGQSGSLMRAPQGSCANEHAALRMRSVRGESIPFFFSLRLCFASQDIQTYLRTDEHFPFITRCATHARVEVSQVTWKQSGVSFLSDWERIRQGQANAASGYPGEQELSCSFAVVGVLAALGLHYQLRTCSRLHSPGPASVCTPFSESRGGTSIRAICD</sequence>
<protein>
    <recommendedName>
        <fullName evidence="3">Encoded protein</fullName>
    </recommendedName>
</protein>
<gene>
    <name evidence="1" type="ORF">DUNSADRAFT_13844</name>
</gene>
<proteinExistence type="predicted"/>
<comment type="caution">
    <text evidence="1">The sequence shown here is derived from an EMBL/GenBank/DDBJ whole genome shotgun (WGS) entry which is preliminary data.</text>
</comment>
<dbReference type="EMBL" id="MU069994">
    <property type="protein sequence ID" value="KAF5830912.1"/>
    <property type="molecule type" value="Genomic_DNA"/>
</dbReference>
<keyword evidence="2" id="KW-1185">Reference proteome</keyword>
<dbReference type="Proteomes" id="UP000815325">
    <property type="component" value="Unassembled WGS sequence"/>
</dbReference>
<accession>A0ABQ7G8G8</accession>
<evidence type="ECO:0000313" key="2">
    <source>
        <dbReference type="Proteomes" id="UP000815325"/>
    </source>
</evidence>
<reference evidence="1" key="1">
    <citation type="submission" date="2017-08" db="EMBL/GenBank/DDBJ databases">
        <authorList>
            <person name="Polle J.E."/>
            <person name="Barry K."/>
            <person name="Cushman J."/>
            <person name="Schmutz J."/>
            <person name="Tran D."/>
            <person name="Hathwaick L.T."/>
            <person name="Yim W.C."/>
            <person name="Jenkins J."/>
            <person name="Mckie-Krisberg Z.M."/>
            <person name="Prochnik S."/>
            <person name="Lindquist E."/>
            <person name="Dockter R.B."/>
            <person name="Adam C."/>
            <person name="Molina H."/>
            <person name="Bunkerborg J."/>
            <person name="Jin E."/>
            <person name="Buchheim M."/>
            <person name="Magnuson J."/>
        </authorList>
    </citation>
    <scope>NUCLEOTIDE SEQUENCE</scope>
    <source>
        <strain evidence="1">CCAP 19/18</strain>
    </source>
</reference>
<evidence type="ECO:0008006" key="3">
    <source>
        <dbReference type="Google" id="ProtNLM"/>
    </source>
</evidence>